<reference evidence="3" key="1">
    <citation type="submission" date="2021-08" db="EMBL/GenBank/DDBJ databases">
        <title>WGS assembly of Ceratopteris richardii.</title>
        <authorList>
            <person name="Marchant D.B."/>
            <person name="Chen G."/>
            <person name="Jenkins J."/>
            <person name="Shu S."/>
            <person name="Leebens-Mack J."/>
            <person name="Grimwood J."/>
            <person name="Schmutz J."/>
            <person name="Soltis P."/>
            <person name="Soltis D."/>
            <person name="Chen Z.-H."/>
        </authorList>
    </citation>
    <scope>NUCLEOTIDE SEQUENCE</scope>
    <source>
        <strain evidence="3">Whitten #5841</strain>
        <tissue evidence="3">Leaf</tissue>
    </source>
</reference>
<evidence type="ECO:0000256" key="1">
    <source>
        <dbReference type="ARBA" id="ARBA00009005"/>
    </source>
</evidence>
<dbReference type="Proteomes" id="UP000825935">
    <property type="component" value="Chromosome 4"/>
</dbReference>
<proteinExistence type="inferred from homology"/>
<dbReference type="SUPFAM" id="SSF52129">
    <property type="entry name" value="Caspase-like"/>
    <property type="match status" value="1"/>
</dbReference>
<evidence type="ECO:0000259" key="2">
    <source>
        <dbReference type="Pfam" id="PF00656"/>
    </source>
</evidence>
<dbReference type="InterPro" id="IPR029030">
    <property type="entry name" value="Caspase-like_dom_sf"/>
</dbReference>
<dbReference type="InterPro" id="IPR050452">
    <property type="entry name" value="Metacaspase"/>
</dbReference>
<evidence type="ECO:0000313" key="3">
    <source>
        <dbReference type="EMBL" id="KAH7438974.1"/>
    </source>
</evidence>
<dbReference type="GO" id="GO:0005737">
    <property type="term" value="C:cytoplasm"/>
    <property type="evidence" value="ECO:0007669"/>
    <property type="project" value="TreeGrafter"/>
</dbReference>
<dbReference type="OMA" id="ECIVPGD"/>
<keyword evidence="4" id="KW-1185">Reference proteome</keyword>
<dbReference type="InterPro" id="IPR011600">
    <property type="entry name" value="Pept_C14_caspase"/>
</dbReference>
<accession>A0A8T2UZR9</accession>
<dbReference type="GO" id="GO:0006508">
    <property type="term" value="P:proteolysis"/>
    <property type="evidence" value="ECO:0007669"/>
    <property type="project" value="InterPro"/>
</dbReference>
<dbReference type="Pfam" id="PF00656">
    <property type="entry name" value="Peptidase_C14"/>
    <property type="match status" value="1"/>
</dbReference>
<comment type="similarity">
    <text evidence="1">Belongs to the peptidase C14B family.</text>
</comment>
<dbReference type="PANTHER" id="PTHR48104">
    <property type="entry name" value="METACASPASE-4"/>
    <property type="match status" value="1"/>
</dbReference>
<organism evidence="3 4">
    <name type="scientific">Ceratopteris richardii</name>
    <name type="common">Triangle waterfern</name>
    <dbReference type="NCBI Taxonomy" id="49495"/>
    <lineage>
        <taxon>Eukaryota</taxon>
        <taxon>Viridiplantae</taxon>
        <taxon>Streptophyta</taxon>
        <taxon>Embryophyta</taxon>
        <taxon>Tracheophyta</taxon>
        <taxon>Polypodiopsida</taxon>
        <taxon>Polypodiidae</taxon>
        <taxon>Polypodiales</taxon>
        <taxon>Pteridineae</taxon>
        <taxon>Pteridaceae</taxon>
        <taxon>Parkerioideae</taxon>
        <taxon>Ceratopteris</taxon>
    </lineage>
</organism>
<dbReference type="Gene3D" id="3.40.50.12660">
    <property type="match status" value="2"/>
</dbReference>
<feature type="domain" description="Peptidase C14 caspase" evidence="2">
    <location>
        <begin position="3"/>
        <end position="422"/>
    </location>
</feature>
<protein>
    <recommendedName>
        <fullName evidence="2">Peptidase C14 caspase domain-containing protein</fullName>
    </recommendedName>
</protein>
<name>A0A8T2UZR9_CERRI</name>
<dbReference type="OrthoDB" id="3223806at2759"/>
<sequence length="432" mass="47633">MAKKAVLVGCNYPDSKAELRGCVNDVNRVHKTLIDRYGFDKSDITILIDTDSSLMQPTGENIKRALNKLVEESESGDVLFFHYSGHGFRLPAEADADDNTGYDECIVPCDMNLITDDDFREIVDKVPDGVILTLISDSCHSGGLINNAKEQIGESSLQRDNVPSIETKGGGLGVRVRSYLTEKIHGALKNRGIDFSIFGHTLHSHRRYHHTRDLDEYYQQVRYVGDGDVRSRSLPVSTLIDILKQKTGNDDLDVGIIRPTLFDMFGRDSSSKVKKFVKILLQSVHRDHSDGDGSVPHLGRSSSLAQKFIEHKLDESEDANEYFKPALEMPVSNCGEAYAGTVGGSTAYKDRGVLVSGCQTDETSADANLSGDKAEAYGAMSNALQMVLAENKGPITNYELVMELRKVLKKQGFSQRPGLYCADHNVNATFIC</sequence>
<gene>
    <name evidence="3" type="ORF">KP509_04G039500</name>
</gene>
<dbReference type="AlphaFoldDB" id="A0A8T2UZR9"/>
<dbReference type="EMBL" id="CM035409">
    <property type="protein sequence ID" value="KAH7438974.1"/>
    <property type="molecule type" value="Genomic_DNA"/>
</dbReference>
<dbReference type="PANTHER" id="PTHR48104:SF30">
    <property type="entry name" value="METACASPASE-1"/>
    <property type="match status" value="1"/>
</dbReference>
<evidence type="ECO:0000313" key="4">
    <source>
        <dbReference type="Proteomes" id="UP000825935"/>
    </source>
</evidence>
<dbReference type="GO" id="GO:0004197">
    <property type="term" value="F:cysteine-type endopeptidase activity"/>
    <property type="evidence" value="ECO:0007669"/>
    <property type="project" value="InterPro"/>
</dbReference>
<comment type="caution">
    <text evidence="3">The sequence shown here is derived from an EMBL/GenBank/DDBJ whole genome shotgun (WGS) entry which is preliminary data.</text>
</comment>